<dbReference type="InterPro" id="IPR011059">
    <property type="entry name" value="Metal-dep_hydrolase_composite"/>
</dbReference>
<dbReference type="Pfam" id="PF01979">
    <property type="entry name" value="Amidohydro_1"/>
    <property type="match status" value="1"/>
</dbReference>
<sequence length="441" mass="47637">MRLLIPFLLLLVSSPVLAQPKTKLFIRVGKLYDAKNSSFLTNQQIIVADGVIEAVGHNIVKPANATVLNLTTCTVTPGLIDMHTHLLLHQKQTKDGLEVASKVPASERIKSGLVFARQHIEAGITTVRDLGNSGQYLDSQLQKTLAESKEIGPTMYVSGPIISPPGGQFSKLFPADSFVINQEYRVVSGVEDARAAVLEHKKRGVNVIKVCMNTENRVLAPEEIAAIVQTAHKNGLSVTAHATYDDSAKDAVLAGVDGIEHGYILSDSTLALMAQRGTYLVPTDVSREKGELLVAGIGMVGKEAEDYLKSALDGFHDRLRRAVNKGVMIVSGSDFYNDVKGIERGEGAVDVIQSYYEAGLPAKDVLRYATYNAAKALGLSERLGVISKGAKADLVFFNGDLENDFAQSLANVKMVLKEGRIIYPKAKPQSKTKLKNPQGSK</sequence>
<dbReference type="InterPro" id="IPR051781">
    <property type="entry name" value="Metallo-dep_Hydrolase"/>
</dbReference>
<dbReference type="Proteomes" id="UP000187941">
    <property type="component" value="Chromosome"/>
</dbReference>
<feature type="signal peptide" evidence="1">
    <location>
        <begin position="1"/>
        <end position="18"/>
    </location>
</feature>
<dbReference type="EMBL" id="CP014263">
    <property type="protein sequence ID" value="AQG81170.1"/>
    <property type="molecule type" value="Genomic_DNA"/>
</dbReference>
<evidence type="ECO:0000313" key="4">
    <source>
        <dbReference type="Proteomes" id="UP000187941"/>
    </source>
</evidence>
<dbReference type="InterPro" id="IPR057744">
    <property type="entry name" value="OTAase-like"/>
</dbReference>
<organism evidence="3 4">
    <name type="scientific">Spirosoma montaniterrae</name>
    <dbReference type="NCBI Taxonomy" id="1178516"/>
    <lineage>
        <taxon>Bacteria</taxon>
        <taxon>Pseudomonadati</taxon>
        <taxon>Bacteroidota</taxon>
        <taxon>Cytophagia</taxon>
        <taxon>Cytophagales</taxon>
        <taxon>Cytophagaceae</taxon>
        <taxon>Spirosoma</taxon>
    </lineage>
</organism>
<dbReference type="SUPFAM" id="SSF51338">
    <property type="entry name" value="Composite domain of metallo-dependent hydrolases"/>
    <property type="match status" value="1"/>
</dbReference>
<dbReference type="InterPro" id="IPR032466">
    <property type="entry name" value="Metal_Hydrolase"/>
</dbReference>
<evidence type="ECO:0000313" key="3">
    <source>
        <dbReference type="EMBL" id="AQG81170.1"/>
    </source>
</evidence>
<dbReference type="Gene3D" id="2.30.40.10">
    <property type="entry name" value="Urease, subunit C, domain 1"/>
    <property type="match status" value="1"/>
</dbReference>
<dbReference type="KEGG" id="smon:AWR27_18705"/>
<evidence type="ECO:0000259" key="2">
    <source>
        <dbReference type="Pfam" id="PF01979"/>
    </source>
</evidence>
<reference evidence="3 4" key="1">
    <citation type="submission" date="2016-01" db="EMBL/GenBank/DDBJ databases">
        <authorList>
            <person name="Oliw E.H."/>
        </authorList>
    </citation>
    <scope>NUCLEOTIDE SEQUENCE [LARGE SCALE GENOMIC DNA]</scope>
    <source>
        <strain evidence="3 4">DY10</strain>
    </source>
</reference>
<gene>
    <name evidence="3" type="ORF">AWR27_18705</name>
</gene>
<keyword evidence="1" id="KW-0732">Signal</keyword>
<name>A0A1P9X0K8_9BACT</name>
<feature type="domain" description="Amidohydrolase-related" evidence="2">
    <location>
        <begin position="74"/>
        <end position="421"/>
    </location>
</feature>
<dbReference type="AlphaFoldDB" id="A0A1P9X0K8"/>
<evidence type="ECO:0000256" key="1">
    <source>
        <dbReference type="SAM" id="SignalP"/>
    </source>
</evidence>
<dbReference type="RefSeq" id="WP_198045032.1">
    <property type="nucleotide sequence ID" value="NZ_CP014263.1"/>
</dbReference>
<dbReference type="GO" id="GO:0016810">
    <property type="term" value="F:hydrolase activity, acting on carbon-nitrogen (but not peptide) bonds"/>
    <property type="evidence" value="ECO:0007669"/>
    <property type="project" value="InterPro"/>
</dbReference>
<keyword evidence="4" id="KW-1185">Reference proteome</keyword>
<dbReference type="InterPro" id="IPR006680">
    <property type="entry name" value="Amidohydro-rel"/>
</dbReference>
<dbReference type="PANTHER" id="PTHR43135">
    <property type="entry name" value="ALPHA-D-RIBOSE 1-METHYLPHOSPHONATE 5-TRIPHOSPHATE DIPHOSPHATASE"/>
    <property type="match status" value="1"/>
</dbReference>
<accession>A0A1P9X0K8</accession>
<dbReference type="Gene3D" id="3.20.20.140">
    <property type="entry name" value="Metal-dependent hydrolases"/>
    <property type="match status" value="1"/>
</dbReference>
<dbReference type="CDD" id="cd01299">
    <property type="entry name" value="Met_dep_hydrolase_A"/>
    <property type="match status" value="1"/>
</dbReference>
<dbReference type="SUPFAM" id="SSF51556">
    <property type="entry name" value="Metallo-dependent hydrolases"/>
    <property type="match status" value="1"/>
</dbReference>
<feature type="chain" id="PRO_5012320523" description="Amidohydrolase-related domain-containing protein" evidence="1">
    <location>
        <begin position="19"/>
        <end position="441"/>
    </location>
</feature>
<dbReference type="PANTHER" id="PTHR43135:SF3">
    <property type="entry name" value="ALPHA-D-RIBOSE 1-METHYLPHOSPHONATE 5-TRIPHOSPHATE DIPHOSPHATASE"/>
    <property type="match status" value="1"/>
</dbReference>
<protein>
    <recommendedName>
        <fullName evidence="2">Amidohydrolase-related domain-containing protein</fullName>
    </recommendedName>
</protein>
<proteinExistence type="predicted"/>